<dbReference type="Gene3D" id="3.40.50.720">
    <property type="entry name" value="NAD(P)-binding Rossmann-like Domain"/>
    <property type="match status" value="1"/>
</dbReference>
<dbReference type="OrthoDB" id="1879366at2759"/>
<comment type="caution">
    <text evidence="9">The sequence shown here is derived from an EMBL/GenBank/DDBJ whole genome shotgun (WGS) entry which is preliminary data.</text>
</comment>
<evidence type="ECO:0000313" key="9">
    <source>
        <dbReference type="EMBL" id="OAL70087.1"/>
    </source>
</evidence>
<dbReference type="SUPFAM" id="SSF50129">
    <property type="entry name" value="GroES-like"/>
    <property type="match status" value="1"/>
</dbReference>
<keyword evidence="6" id="KW-0520">NAD</keyword>
<dbReference type="AlphaFoldDB" id="A0A178FF94"/>
<dbReference type="InterPro" id="IPR020843">
    <property type="entry name" value="ER"/>
</dbReference>
<dbReference type="PANTHER" id="PTHR42940">
    <property type="entry name" value="ALCOHOL DEHYDROGENASE 1-RELATED"/>
    <property type="match status" value="1"/>
</dbReference>
<dbReference type="InterPro" id="IPR002328">
    <property type="entry name" value="ADH_Zn_CS"/>
</dbReference>
<evidence type="ECO:0000256" key="1">
    <source>
        <dbReference type="ARBA" id="ARBA00001947"/>
    </source>
</evidence>
<keyword evidence="4 7" id="KW-0862">Zinc</keyword>
<dbReference type="SUPFAM" id="SSF51735">
    <property type="entry name" value="NAD(P)-binding Rossmann-fold domains"/>
    <property type="match status" value="1"/>
</dbReference>
<dbReference type="GO" id="GO:0008270">
    <property type="term" value="F:zinc ion binding"/>
    <property type="evidence" value="ECO:0007669"/>
    <property type="project" value="InterPro"/>
</dbReference>
<dbReference type="PANTHER" id="PTHR42940:SF5">
    <property type="entry name" value="ALCOHOL DEHYDROGENASE 2"/>
    <property type="match status" value="1"/>
</dbReference>
<dbReference type="GO" id="GO:0004022">
    <property type="term" value="F:alcohol dehydrogenase (NAD+) activity"/>
    <property type="evidence" value="ECO:0007669"/>
    <property type="project" value="TreeGrafter"/>
</dbReference>
<dbReference type="CDD" id="cd08297">
    <property type="entry name" value="CAD3"/>
    <property type="match status" value="1"/>
</dbReference>
<dbReference type="EMBL" id="LHPN01000010">
    <property type="protein sequence ID" value="OAL70087.1"/>
    <property type="molecule type" value="Genomic_DNA"/>
</dbReference>
<dbReference type="Pfam" id="PF08240">
    <property type="entry name" value="ADH_N"/>
    <property type="match status" value="1"/>
</dbReference>
<name>A0A178FF94_TRIVO</name>
<dbReference type="InterPro" id="IPR036291">
    <property type="entry name" value="NAD(P)-bd_dom_sf"/>
</dbReference>
<keyword evidence="5" id="KW-0560">Oxidoreductase</keyword>
<feature type="domain" description="Enoyl reductase (ER)" evidence="8">
    <location>
        <begin position="348"/>
        <end position="693"/>
    </location>
</feature>
<proteinExistence type="inferred from homology"/>
<dbReference type="GO" id="GO:0005737">
    <property type="term" value="C:cytoplasm"/>
    <property type="evidence" value="ECO:0007669"/>
    <property type="project" value="TreeGrafter"/>
</dbReference>
<keyword evidence="10" id="KW-1185">Reference proteome</keyword>
<dbReference type="Gene3D" id="3.90.180.10">
    <property type="entry name" value="Medium-chain alcohol dehydrogenases, catalytic domain"/>
    <property type="match status" value="1"/>
</dbReference>
<evidence type="ECO:0000256" key="6">
    <source>
        <dbReference type="ARBA" id="ARBA00023027"/>
    </source>
</evidence>
<dbReference type="FunFam" id="3.40.50.720:FF:000039">
    <property type="entry name" value="Alcohol dehydrogenase AdhP"/>
    <property type="match status" value="1"/>
</dbReference>
<dbReference type="Gene3D" id="3.20.20.140">
    <property type="entry name" value="Metal-dependent hydrolases"/>
    <property type="match status" value="1"/>
</dbReference>
<protein>
    <recommendedName>
        <fullName evidence="8">Enoyl reductase (ER) domain-containing protein</fullName>
    </recommendedName>
</protein>
<dbReference type="SMART" id="SM00829">
    <property type="entry name" value="PKS_ER"/>
    <property type="match status" value="1"/>
</dbReference>
<evidence type="ECO:0000256" key="2">
    <source>
        <dbReference type="ARBA" id="ARBA00008072"/>
    </source>
</evidence>
<comment type="cofactor">
    <cofactor evidence="1 7">
        <name>Zn(2+)</name>
        <dbReference type="ChEBI" id="CHEBI:29105"/>
    </cofactor>
</comment>
<evidence type="ECO:0000256" key="3">
    <source>
        <dbReference type="ARBA" id="ARBA00022723"/>
    </source>
</evidence>
<evidence type="ECO:0000313" key="10">
    <source>
        <dbReference type="Proteomes" id="UP000243519"/>
    </source>
</evidence>
<sequence length="696" mass="75093">MATPIIDSHVHLWTASQLDMLAWHSPSNPLGSQHSVEEYLDAAVSSLPAEFSPMGFIYIETDRRSSLRPHDWTRVFEEISFISRIACGTPIEGEGHVSSDKRLCLAIITWAPVPLGPEGLQLYMAKIQEKTKNNGGDVWGKIKGVRYLLQDKPNGTMLENGFIQGLRWLGQQGLTFDLGVDARRGGLHQLEETVELTGRLCQYGSQVKLILNEGRGDTYQVSTTVNAIQPWTDVIFDTFGAARIMFGSDWPHRCHCAAEVGQHQLSFSPHHSSGKLGERAAIASADTGRELNMELSCIARIPLQTYRGAILPDFGTRYLKVTYNSIRAKMTDSEIPTHAKAAVYDKPGSVSTKVVMVEVPEPGTDEVLVNLTHSGVCHSDYSLMTNSWPALPFPPKEGQVGGHEGVGKVVKLGPGAEKSGLKIGDRVGIKWIAYACGKCLFCVDGIDGCCINKKMSGFYSPGTFQQYILGSAHYVTPIPDDLPSEQAAPMLCAGITVYAALKRSKAQPGQWVIISGAGGGLGHLATQLASRGLGHRVIGIDHHSKEDVVRESGAEHFIDITQFSPDGKGTGEIVEKVKSLTGGFGAHAAIVCTGSHAAYAQALLMLRSNGTLVCVGIPSHSKDPIASCSPGLLVAQSLNIVGSIVGNRKDAIEVMDFAARGIIKAHVRVEKMDKLTEVFEQLGRGELQGRVVLDLS</sequence>
<dbReference type="InterPro" id="IPR013149">
    <property type="entry name" value="ADH-like_C"/>
</dbReference>
<dbReference type="InterPro" id="IPR011032">
    <property type="entry name" value="GroES-like_sf"/>
</dbReference>
<dbReference type="Pfam" id="PF00107">
    <property type="entry name" value="ADH_zinc_N"/>
    <property type="match status" value="1"/>
</dbReference>
<dbReference type="InterPro" id="IPR013154">
    <property type="entry name" value="ADH-like_N"/>
</dbReference>
<gene>
    <name evidence="9" type="ORF">A7D00_5616</name>
</gene>
<organism evidence="9 10">
    <name type="scientific">Trichophyton violaceum</name>
    <dbReference type="NCBI Taxonomy" id="34388"/>
    <lineage>
        <taxon>Eukaryota</taxon>
        <taxon>Fungi</taxon>
        <taxon>Dikarya</taxon>
        <taxon>Ascomycota</taxon>
        <taxon>Pezizomycotina</taxon>
        <taxon>Eurotiomycetes</taxon>
        <taxon>Eurotiomycetidae</taxon>
        <taxon>Onygenales</taxon>
        <taxon>Arthrodermataceae</taxon>
        <taxon>Trichophyton</taxon>
    </lineage>
</organism>
<dbReference type="Proteomes" id="UP000243519">
    <property type="component" value="Unassembled WGS sequence"/>
</dbReference>
<dbReference type="PROSITE" id="PS00059">
    <property type="entry name" value="ADH_ZINC"/>
    <property type="match status" value="1"/>
</dbReference>
<dbReference type="SUPFAM" id="SSF51556">
    <property type="entry name" value="Metallo-dependent hydrolases"/>
    <property type="match status" value="1"/>
</dbReference>
<evidence type="ECO:0000256" key="4">
    <source>
        <dbReference type="ARBA" id="ARBA00022833"/>
    </source>
</evidence>
<dbReference type="InterPro" id="IPR032466">
    <property type="entry name" value="Metal_Hydrolase"/>
</dbReference>
<keyword evidence="3 7" id="KW-0479">Metal-binding</keyword>
<evidence type="ECO:0000259" key="8">
    <source>
        <dbReference type="SMART" id="SM00829"/>
    </source>
</evidence>
<evidence type="ECO:0000256" key="7">
    <source>
        <dbReference type="RuleBase" id="RU361277"/>
    </source>
</evidence>
<evidence type="ECO:0000256" key="5">
    <source>
        <dbReference type="ARBA" id="ARBA00023002"/>
    </source>
</evidence>
<accession>A0A178FF94</accession>
<reference evidence="9 10" key="1">
    <citation type="submission" date="2016-05" db="EMBL/GenBank/DDBJ databases">
        <title>Genome sequencing of Trichophyton violaceum CMCC(F)T3l isolated from hair.</title>
        <authorList>
            <person name="Zhan P."/>
            <person name="Tao Y."/>
            <person name="Liu W."/>
        </authorList>
    </citation>
    <scope>NUCLEOTIDE SEQUENCE [LARGE SCALE GENOMIC DNA]</scope>
    <source>
        <strain evidence="10">CMCC(F)T3l</strain>
    </source>
</reference>
<comment type="similarity">
    <text evidence="2 7">Belongs to the zinc-containing alcohol dehydrogenase family.</text>
</comment>